<protein>
    <recommendedName>
        <fullName evidence="2">Ice-binding protein C-terminal domain-containing protein</fullName>
    </recommendedName>
</protein>
<dbReference type="NCBIfam" id="TIGR02595">
    <property type="entry name" value="PEP_CTERM"/>
    <property type="match status" value="1"/>
</dbReference>
<dbReference type="InterPro" id="IPR013424">
    <property type="entry name" value="Ice-binding_C"/>
</dbReference>
<feature type="signal peptide" evidence="1">
    <location>
        <begin position="1"/>
        <end position="25"/>
    </location>
</feature>
<dbReference type="EMBL" id="CP036339">
    <property type="protein sequence ID" value="QDT71282.1"/>
    <property type="molecule type" value="Genomic_DNA"/>
</dbReference>
<dbReference type="InterPro" id="IPR018247">
    <property type="entry name" value="EF_Hand_1_Ca_BS"/>
</dbReference>
<dbReference type="RefSeq" id="WP_145430440.1">
    <property type="nucleotide sequence ID" value="NZ_CP036339.1"/>
</dbReference>
<organism evidence="3 4">
    <name type="scientific">Lacipirellula limnantheis</name>
    <dbReference type="NCBI Taxonomy" id="2528024"/>
    <lineage>
        <taxon>Bacteria</taxon>
        <taxon>Pseudomonadati</taxon>
        <taxon>Planctomycetota</taxon>
        <taxon>Planctomycetia</taxon>
        <taxon>Pirellulales</taxon>
        <taxon>Lacipirellulaceae</taxon>
        <taxon>Lacipirellula</taxon>
    </lineage>
</organism>
<keyword evidence="1" id="KW-0732">Signal</keyword>
<evidence type="ECO:0000313" key="4">
    <source>
        <dbReference type="Proteomes" id="UP000317909"/>
    </source>
</evidence>
<proteinExistence type="predicted"/>
<evidence type="ECO:0000313" key="3">
    <source>
        <dbReference type="EMBL" id="QDT71282.1"/>
    </source>
</evidence>
<dbReference type="KEGG" id="llh:I41_04380"/>
<dbReference type="Proteomes" id="UP000317909">
    <property type="component" value="Chromosome"/>
</dbReference>
<gene>
    <name evidence="3" type="ORF">I41_04380</name>
</gene>
<sequence precursor="true">MKLSLFASAAALAVAAAIVPHHAHAQFSWNVAAGSFTNASSWTPVGVPGAADAAVINNGGVATFNSPSLDIDSLTIASNAGTSGTLAVTGGDLFGNGIRIGENGTGTATVNNAILRAGGSGSLFVGGQDGSGTGTLTVSGGPATRVTSGDDIGVGRAGTGTLNMQGGELQGGYTFIGKYGTGVWNHSGGLFRQSFGDVEIGDGGRPDQIDNPGPRTGTVNISGGVLQVADSFAIGNRSGTGTVNISGGVLSVTGGNGAGDIFVGRGMNWDSEPAGSGGPVSLRVTGDDSIIVADGSFLMNTLSVATSSTLIAEITGTTHTTIRVTGDADITNGTLKVDLTGYNPVSGNSWTILTAGADITADKAAVDAVVATAGFDPLVHSVGGDFVGTLIGNFAATDFSLAPLSPGLSWNVSYANNSVTLSVTGTATFTADFDHNGQVNGADLTKWKADFGVNANSDANGDGKSDGADFLQWQQQFGSGVPAAAAIGAVPEPATIALLGLAAMGVGAFARTRRAGA</sequence>
<accession>A0A517TSC9</accession>
<feature type="domain" description="Ice-binding protein C-terminal" evidence="2">
    <location>
        <begin position="489"/>
        <end position="514"/>
    </location>
</feature>
<dbReference type="Pfam" id="PF07589">
    <property type="entry name" value="PEP-CTERM"/>
    <property type="match status" value="1"/>
</dbReference>
<keyword evidence="4" id="KW-1185">Reference proteome</keyword>
<evidence type="ECO:0000256" key="1">
    <source>
        <dbReference type="SAM" id="SignalP"/>
    </source>
</evidence>
<dbReference type="OrthoDB" id="259301at2"/>
<name>A0A517TSC9_9BACT</name>
<feature type="chain" id="PRO_5022158185" description="Ice-binding protein C-terminal domain-containing protein" evidence="1">
    <location>
        <begin position="26"/>
        <end position="517"/>
    </location>
</feature>
<dbReference type="PROSITE" id="PS00018">
    <property type="entry name" value="EF_HAND_1"/>
    <property type="match status" value="1"/>
</dbReference>
<reference evidence="3 4" key="1">
    <citation type="submission" date="2019-02" db="EMBL/GenBank/DDBJ databases">
        <title>Deep-cultivation of Planctomycetes and their phenomic and genomic characterization uncovers novel biology.</title>
        <authorList>
            <person name="Wiegand S."/>
            <person name="Jogler M."/>
            <person name="Boedeker C."/>
            <person name="Pinto D."/>
            <person name="Vollmers J."/>
            <person name="Rivas-Marin E."/>
            <person name="Kohn T."/>
            <person name="Peeters S.H."/>
            <person name="Heuer A."/>
            <person name="Rast P."/>
            <person name="Oberbeckmann S."/>
            <person name="Bunk B."/>
            <person name="Jeske O."/>
            <person name="Meyerdierks A."/>
            <person name="Storesund J.E."/>
            <person name="Kallscheuer N."/>
            <person name="Luecker S."/>
            <person name="Lage O.M."/>
            <person name="Pohl T."/>
            <person name="Merkel B.J."/>
            <person name="Hornburger P."/>
            <person name="Mueller R.-W."/>
            <person name="Bruemmer F."/>
            <person name="Labrenz M."/>
            <person name="Spormann A.M."/>
            <person name="Op den Camp H."/>
            <person name="Overmann J."/>
            <person name="Amann R."/>
            <person name="Jetten M.S.M."/>
            <person name="Mascher T."/>
            <person name="Medema M.H."/>
            <person name="Devos D.P."/>
            <person name="Kaster A.-K."/>
            <person name="Ovreas L."/>
            <person name="Rohde M."/>
            <person name="Galperin M.Y."/>
            <person name="Jogler C."/>
        </authorList>
    </citation>
    <scope>NUCLEOTIDE SEQUENCE [LARGE SCALE GENOMIC DNA]</scope>
    <source>
        <strain evidence="3 4">I41</strain>
    </source>
</reference>
<evidence type="ECO:0000259" key="2">
    <source>
        <dbReference type="Pfam" id="PF07589"/>
    </source>
</evidence>
<dbReference type="AlphaFoldDB" id="A0A517TSC9"/>